<dbReference type="GO" id="GO:0005886">
    <property type="term" value="C:plasma membrane"/>
    <property type="evidence" value="ECO:0007669"/>
    <property type="project" value="TreeGrafter"/>
</dbReference>
<evidence type="ECO:0000256" key="5">
    <source>
        <dbReference type="SAM" id="Phobius"/>
    </source>
</evidence>
<organism evidence="7 8">
    <name type="scientific">Actinokineospora bangkokensis</name>
    <dbReference type="NCBI Taxonomy" id="1193682"/>
    <lineage>
        <taxon>Bacteria</taxon>
        <taxon>Bacillati</taxon>
        <taxon>Actinomycetota</taxon>
        <taxon>Actinomycetes</taxon>
        <taxon>Pseudonocardiales</taxon>
        <taxon>Pseudonocardiaceae</taxon>
        <taxon>Actinokineospora</taxon>
    </lineage>
</organism>
<dbReference type="Gene3D" id="2.40.50.140">
    <property type="entry name" value="Nucleic acid-binding proteins"/>
    <property type="match status" value="1"/>
</dbReference>
<dbReference type="InterPro" id="IPR002810">
    <property type="entry name" value="NfeD-like_C"/>
</dbReference>
<dbReference type="InterPro" id="IPR052165">
    <property type="entry name" value="Membrane_assoc_protease"/>
</dbReference>
<comment type="subcellular location">
    <subcellularLocation>
        <location evidence="1">Membrane</location>
        <topology evidence="1">Multi-pass membrane protein</topology>
    </subcellularLocation>
</comment>
<dbReference type="Proteomes" id="UP000186040">
    <property type="component" value="Unassembled WGS sequence"/>
</dbReference>
<name>A0A1Q9LP31_9PSEU</name>
<keyword evidence="2 5" id="KW-0812">Transmembrane</keyword>
<dbReference type="OrthoDB" id="9792945at2"/>
<gene>
    <name evidence="7" type="ORF">BJP25_16370</name>
</gene>
<dbReference type="PANTHER" id="PTHR33507:SF3">
    <property type="entry name" value="INNER MEMBRANE PROTEIN YBBJ"/>
    <property type="match status" value="1"/>
</dbReference>
<evidence type="ECO:0000256" key="3">
    <source>
        <dbReference type="ARBA" id="ARBA00022989"/>
    </source>
</evidence>
<keyword evidence="8" id="KW-1185">Reference proteome</keyword>
<keyword evidence="3 5" id="KW-1133">Transmembrane helix</keyword>
<evidence type="ECO:0000256" key="2">
    <source>
        <dbReference type="ARBA" id="ARBA00022692"/>
    </source>
</evidence>
<dbReference type="InterPro" id="IPR012340">
    <property type="entry name" value="NA-bd_OB-fold"/>
</dbReference>
<evidence type="ECO:0000313" key="7">
    <source>
        <dbReference type="EMBL" id="OLR93807.1"/>
    </source>
</evidence>
<dbReference type="RefSeq" id="WP_075974706.1">
    <property type="nucleotide sequence ID" value="NZ_MKQR01000009.1"/>
</dbReference>
<dbReference type="PANTHER" id="PTHR33507">
    <property type="entry name" value="INNER MEMBRANE PROTEIN YBBJ"/>
    <property type="match status" value="1"/>
</dbReference>
<reference evidence="7 8" key="1">
    <citation type="submission" date="2016-10" db="EMBL/GenBank/DDBJ databases">
        <title>The Draft Genome Sequence of Actinokineospora bangkokensis 44EHWT reveals the biosynthetic pathway of antifungal compounds Thailandins with unusual extender unit butylmalonyl-CoA.</title>
        <authorList>
            <person name="Greule A."/>
            <person name="Intra B."/>
            <person name="Flemming S."/>
            <person name="Rommel M.G."/>
            <person name="Panbangred W."/>
            <person name="Bechthold A."/>
        </authorList>
    </citation>
    <scope>NUCLEOTIDE SEQUENCE [LARGE SCALE GENOMIC DNA]</scope>
    <source>
        <strain evidence="7 8">44EHW</strain>
    </source>
</reference>
<dbReference type="EMBL" id="MKQR01000009">
    <property type="protein sequence ID" value="OLR93807.1"/>
    <property type="molecule type" value="Genomic_DNA"/>
</dbReference>
<evidence type="ECO:0000313" key="8">
    <source>
        <dbReference type="Proteomes" id="UP000186040"/>
    </source>
</evidence>
<dbReference type="AlphaFoldDB" id="A0A1Q9LP31"/>
<dbReference type="SUPFAM" id="SSF141322">
    <property type="entry name" value="NfeD domain-like"/>
    <property type="match status" value="1"/>
</dbReference>
<feature type="transmembrane region" description="Helical" evidence="5">
    <location>
        <begin position="42"/>
        <end position="63"/>
    </location>
</feature>
<dbReference type="STRING" id="1193682.BJP25_16370"/>
<feature type="domain" description="NfeD-like C-terminal" evidence="6">
    <location>
        <begin position="81"/>
        <end position="138"/>
    </location>
</feature>
<evidence type="ECO:0000256" key="1">
    <source>
        <dbReference type="ARBA" id="ARBA00004141"/>
    </source>
</evidence>
<protein>
    <recommendedName>
        <fullName evidence="6">NfeD-like C-terminal domain-containing protein</fullName>
    </recommendedName>
</protein>
<comment type="caution">
    <text evidence="7">The sequence shown here is derived from an EMBL/GenBank/DDBJ whole genome shotgun (WGS) entry which is preliminary data.</text>
</comment>
<keyword evidence="4 5" id="KW-0472">Membrane</keyword>
<sequence>MAALVWVIAGIALVVAEALSGDLVLLMLGVAALLGGGAEALFGSTLVSAAVFAASALGLLAAARPALRHRLTTRHVTDNAAALLGAPATVLSTVDAHGGLVRLNGQEWTARSMDPEQVLTPGTAVTVVQIAGATAVVWADHPPGLPPGPDGD</sequence>
<evidence type="ECO:0000256" key="4">
    <source>
        <dbReference type="ARBA" id="ARBA00023136"/>
    </source>
</evidence>
<evidence type="ECO:0000259" key="6">
    <source>
        <dbReference type="Pfam" id="PF01957"/>
    </source>
</evidence>
<accession>A0A1Q9LP31</accession>
<proteinExistence type="predicted"/>
<dbReference type="Pfam" id="PF01957">
    <property type="entry name" value="NfeD"/>
    <property type="match status" value="1"/>
</dbReference>